<dbReference type="PROSITE" id="PS51900">
    <property type="entry name" value="CB"/>
    <property type="match status" value="1"/>
</dbReference>
<evidence type="ECO:0000259" key="6">
    <source>
        <dbReference type="PROSITE" id="PS51900"/>
    </source>
</evidence>
<keyword evidence="2 4" id="KW-0238">DNA-binding</keyword>
<dbReference type="PANTHER" id="PTHR30349:SF64">
    <property type="entry name" value="PROPHAGE INTEGRASE INTD-RELATED"/>
    <property type="match status" value="1"/>
</dbReference>
<accession>A0A4V1ZGS9</accession>
<dbReference type="Proteomes" id="UP000293764">
    <property type="component" value="Unassembled WGS sequence"/>
</dbReference>
<feature type="domain" description="Core-binding (CB)" evidence="6">
    <location>
        <begin position="68"/>
        <end position="149"/>
    </location>
</feature>
<evidence type="ECO:0000256" key="2">
    <source>
        <dbReference type="ARBA" id="ARBA00023125"/>
    </source>
</evidence>
<proteinExistence type="inferred from homology"/>
<dbReference type="InterPro" id="IPR011010">
    <property type="entry name" value="DNA_brk_join_enz"/>
</dbReference>
<evidence type="ECO:0000313" key="8">
    <source>
        <dbReference type="Proteomes" id="UP000293764"/>
    </source>
</evidence>
<dbReference type="PANTHER" id="PTHR30349">
    <property type="entry name" value="PHAGE INTEGRASE-RELATED"/>
    <property type="match status" value="1"/>
</dbReference>
<evidence type="ECO:0000256" key="4">
    <source>
        <dbReference type="PROSITE-ProRule" id="PRU01248"/>
    </source>
</evidence>
<keyword evidence="3" id="KW-0233">DNA recombination</keyword>
<dbReference type="Gene3D" id="1.10.443.10">
    <property type="entry name" value="Intergrase catalytic core"/>
    <property type="match status" value="1"/>
</dbReference>
<sequence>MASVRERRRSDGTTSFAVLWRDPETGRQTSLTYDDERDARVAKELIEAAGGHAVEAARIADVIRKPGPTVTDVVSEHIDLLTSVGLDTRAHYRQQLDSHITPTIGPYPVSGMTYRHMAGWVRAMSSKGLAPKTIANVHGLLSAAMSTAVRLGYRTDNPCAGVELPKSQSTHDEMTVLTRGEFSLLLSCVAEFYRPLVVTLVATGLRWGEATALTAGDVDLGARPATLRVTKAWKRDGNRHWFVGPPKTKRARRTVSLPEDLVDVLLPLVAAKAPDELLFTNTVGSQLSSSRFWTTTWTPALDAACRPLKADGSPDPDAPRLTKRPRVHDLRHTHASWMIAAGTDLFVLQRRLGHESITTTTDTYSHLLPDQQTAAAEAANRALGGLTLAFGSEPRGA</sequence>
<dbReference type="SUPFAM" id="SSF56349">
    <property type="entry name" value="DNA breaking-rejoining enzymes"/>
    <property type="match status" value="1"/>
</dbReference>
<comment type="similarity">
    <text evidence="1">Belongs to the 'phage' integrase family.</text>
</comment>
<dbReference type="InterPro" id="IPR010998">
    <property type="entry name" value="Integrase_recombinase_N"/>
</dbReference>
<organism evidence="7 8">
    <name type="scientific">Pengzhenrongella frigida</name>
    <dbReference type="NCBI Taxonomy" id="1259133"/>
    <lineage>
        <taxon>Bacteria</taxon>
        <taxon>Bacillati</taxon>
        <taxon>Actinomycetota</taxon>
        <taxon>Actinomycetes</taxon>
        <taxon>Micrococcales</taxon>
        <taxon>Pengzhenrongella</taxon>
    </lineage>
</organism>
<evidence type="ECO:0000313" key="7">
    <source>
        <dbReference type="EMBL" id="RYV49604.1"/>
    </source>
</evidence>
<gene>
    <name evidence="7" type="ORF">EUA98_17930</name>
</gene>
<reference evidence="7 8" key="1">
    <citation type="submission" date="2019-01" db="EMBL/GenBank/DDBJ databases">
        <title>Novel species of Cellulomonas.</title>
        <authorList>
            <person name="Liu Q."/>
            <person name="Xin Y.-H."/>
        </authorList>
    </citation>
    <scope>NUCLEOTIDE SEQUENCE [LARGE SCALE GENOMIC DNA]</scope>
    <source>
        <strain evidence="7 8">HLT2-17</strain>
    </source>
</reference>
<dbReference type="InterPro" id="IPR002104">
    <property type="entry name" value="Integrase_catalytic"/>
</dbReference>
<dbReference type="AlphaFoldDB" id="A0A4V1ZGS9"/>
<dbReference type="InterPro" id="IPR050090">
    <property type="entry name" value="Tyrosine_recombinase_XerCD"/>
</dbReference>
<keyword evidence="8" id="KW-1185">Reference proteome</keyword>
<dbReference type="GO" id="GO:0015074">
    <property type="term" value="P:DNA integration"/>
    <property type="evidence" value="ECO:0007669"/>
    <property type="project" value="InterPro"/>
</dbReference>
<evidence type="ECO:0000256" key="3">
    <source>
        <dbReference type="ARBA" id="ARBA00023172"/>
    </source>
</evidence>
<dbReference type="GO" id="GO:0003677">
    <property type="term" value="F:DNA binding"/>
    <property type="evidence" value="ECO:0007669"/>
    <property type="project" value="UniProtKB-UniRule"/>
</dbReference>
<evidence type="ECO:0000259" key="5">
    <source>
        <dbReference type="PROSITE" id="PS51898"/>
    </source>
</evidence>
<dbReference type="InterPro" id="IPR013762">
    <property type="entry name" value="Integrase-like_cat_sf"/>
</dbReference>
<dbReference type="PROSITE" id="PS51898">
    <property type="entry name" value="TYR_RECOMBINASE"/>
    <property type="match status" value="1"/>
</dbReference>
<dbReference type="OrthoDB" id="1822491at2"/>
<dbReference type="Gene3D" id="1.10.150.130">
    <property type="match status" value="1"/>
</dbReference>
<dbReference type="CDD" id="cd01189">
    <property type="entry name" value="INT_ICEBs1_C_like"/>
    <property type="match status" value="1"/>
</dbReference>
<feature type="domain" description="Tyr recombinase" evidence="5">
    <location>
        <begin position="172"/>
        <end position="377"/>
    </location>
</feature>
<comment type="caution">
    <text evidence="7">The sequence shown here is derived from an EMBL/GenBank/DDBJ whole genome shotgun (WGS) entry which is preliminary data.</text>
</comment>
<dbReference type="Pfam" id="PF00589">
    <property type="entry name" value="Phage_integrase"/>
    <property type="match status" value="1"/>
</dbReference>
<evidence type="ECO:0000256" key="1">
    <source>
        <dbReference type="ARBA" id="ARBA00008857"/>
    </source>
</evidence>
<dbReference type="InterPro" id="IPR044068">
    <property type="entry name" value="CB"/>
</dbReference>
<dbReference type="EMBL" id="SDWW01000062">
    <property type="protein sequence ID" value="RYV49604.1"/>
    <property type="molecule type" value="Genomic_DNA"/>
</dbReference>
<name>A0A4V1ZGS9_9MICO</name>
<dbReference type="GO" id="GO:0006310">
    <property type="term" value="P:DNA recombination"/>
    <property type="evidence" value="ECO:0007669"/>
    <property type="project" value="UniProtKB-KW"/>
</dbReference>
<protein>
    <submittedName>
        <fullName evidence="7">Site-specific integrase</fullName>
    </submittedName>
</protein>